<gene>
    <name evidence="7" type="primary">Tm4sf4</name>
    <name evidence="7" type="ORF">SEMFRA_R01542</name>
</gene>
<evidence type="ECO:0000313" key="7">
    <source>
        <dbReference type="EMBL" id="NXR15559.1"/>
    </source>
</evidence>
<evidence type="ECO:0000256" key="1">
    <source>
        <dbReference type="ARBA" id="ARBA00004141"/>
    </source>
</evidence>
<comment type="similarity">
    <text evidence="2">Belongs to the L6 tetraspanin family.</text>
</comment>
<dbReference type="GO" id="GO:0016020">
    <property type="term" value="C:membrane"/>
    <property type="evidence" value="ECO:0007669"/>
    <property type="project" value="UniProtKB-SubCell"/>
</dbReference>
<protein>
    <submittedName>
        <fullName evidence="7">T4S4 protein</fullName>
    </submittedName>
</protein>
<dbReference type="PANTHER" id="PTHR14198:SF15">
    <property type="entry name" value="TRANSMEMBRANE 4 L6 FAMILY MEMBER 4"/>
    <property type="match status" value="1"/>
</dbReference>
<dbReference type="OrthoDB" id="9449742at2759"/>
<dbReference type="AlphaFoldDB" id="A0A7L2IVM2"/>
<dbReference type="InterPro" id="IPR008661">
    <property type="entry name" value="L6_membrane"/>
</dbReference>
<proteinExistence type="inferred from homology"/>
<keyword evidence="4 6" id="KW-1133">Transmembrane helix</keyword>
<keyword evidence="8" id="KW-1185">Reference proteome</keyword>
<feature type="transmembrane region" description="Helical" evidence="6">
    <location>
        <begin position="156"/>
        <end position="175"/>
    </location>
</feature>
<accession>A0A7L2IVM2</accession>
<dbReference type="Pfam" id="PF05805">
    <property type="entry name" value="L6_membrane"/>
    <property type="match status" value="1"/>
</dbReference>
<evidence type="ECO:0000256" key="2">
    <source>
        <dbReference type="ARBA" id="ARBA00006193"/>
    </source>
</evidence>
<evidence type="ECO:0000256" key="3">
    <source>
        <dbReference type="ARBA" id="ARBA00022692"/>
    </source>
</evidence>
<feature type="transmembrane region" description="Helical" evidence="6">
    <location>
        <begin position="12"/>
        <end position="31"/>
    </location>
</feature>
<organism evidence="7 8">
    <name type="scientific">Semnornis frantzii</name>
    <dbReference type="NCBI Taxonomy" id="91796"/>
    <lineage>
        <taxon>Eukaryota</taxon>
        <taxon>Metazoa</taxon>
        <taxon>Chordata</taxon>
        <taxon>Craniata</taxon>
        <taxon>Vertebrata</taxon>
        <taxon>Euteleostomi</taxon>
        <taxon>Archelosauria</taxon>
        <taxon>Archosauria</taxon>
        <taxon>Dinosauria</taxon>
        <taxon>Saurischia</taxon>
        <taxon>Theropoda</taxon>
        <taxon>Coelurosauria</taxon>
        <taxon>Aves</taxon>
        <taxon>Neognathae</taxon>
        <taxon>Neoaves</taxon>
        <taxon>Telluraves</taxon>
        <taxon>Coraciimorphae</taxon>
        <taxon>Piciformes</taxon>
        <taxon>Ramphastidae</taxon>
        <taxon>Semnornis</taxon>
    </lineage>
</organism>
<feature type="non-terminal residue" evidence="7">
    <location>
        <position position="196"/>
    </location>
</feature>
<feature type="non-terminal residue" evidence="7">
    <location>
        <position position="1"/>
    </location>
</feature>
<evidence type="ECO:0000256" key="4">
    <source>
        <dbReference type="ARBA" id="ARBA00022989"/>
    </source>
</evidence>
<name>A0A7L2IVM2_9PICI</name>
<feature type="transmembrane region" description="Helical" evidence="6">
    <location>
        <begin position="87"/>
        <end position="114"/>
    </location>
</feature>
<sequence length="196" mass="20690">MCTGGCAKCLGAALIPLAVLCTLANILLFFPGGKVVEDSTHITDEVWYFGGIAGSGVLMMFPALIFLDLQNNDCCGCCGNRSCGKRFAMFSSIIFAAVGVLGAGYCFILSAVALNRGPKCYTGSGWNYPFDNGDYLSNHTSWDKCQSPENIVPWNLTLFSLLLVMSGIQVVLCGIQVVNGLLGTLCGDCKCCGCCG</sequence>
<feature type="transmembrane region" description="Helical" evidence="6">
    <location>
        <begin position="46"/>
        <end position="67"/>
    </location>
</feature>
<keyword evidence="5 6" id="KW-0472">Membrane</keyword>
<comment type="caution">
    <text evidence="7">The sequence shown here is derived from an EMBL/GenBank/DDBJ whole genome shotgun (WGS) entry which is preliminary data.</text>
</comment>
<comment type="subcellular location">
    <subcellularLocation>
        <location evidence="1">Membrane</location>
        <topology evidence="1">Multi-pass membrane protein</topology>
    </subcellularLocation>
</comment>
<evidence type="ECO:0000313" key="8">
    <source>
        <dbReference type="Proteomes" id="UP000536381"/>
    </source>
</evidence>
<evidence type="ECO:0000256" key="5">
    <source>
        <dbReference type="ARBA" id="ARBA00023136"/>
    </source>
</evidence>
<keyword evidence="3 6" id="KW-0812">Transmembrane</keyword>
<dbReference type="PANTHER" id="PTHR14198">
    <property type="entry name" value="TRANSMEMBRANE 4 L6 FAMILY MEMBER 1-RELATED"/>
    <property type="match status" value="1"/>
</dbReference>
<dbReference type="Proteomes" id="UP000536381">
    <property type="component" value="Unassembled WGS sequence"/>
</dbReference>
<reference evidence="7 8" key="1">
    <citation type="submission" date="2019-09" db="EMBL/GenBank/DDBJ databases">
        <title>Bird 10,000 Genomes (B10K) Project - Family phase.</title>
        <authorList>
            <person name="Zhang G."/>
        </authorList>
    </citation>
    <scope>NUCLEOTIDE SEQUENCE [LARGE SCALE GENOMIC DNA]</scope>
    <source>
        <strain evidence="7">B10K-DU-001-42</strain>
        <tissue evidence="7">Muscle</tissue>
    </source>
</reference>
<evidence type="ECO:0000256" key="6">
    <source>
        <dbReference type="SAM" id="Phobius"/>
    </source>
</evidence>
<dbReference type="EMBL" id="VWYK01122726">
    <property type="protein sequence ID" value="NXR15559.1"/>
    <property type="molecule type" value="Genomic_DNA"/>
</dbReference>